<dbReference type="InterPro" id="IPR006448">
    <property type="entry name" value="Phage_term_ssu_P27"/>
</dbReference>
<proteinExistence type="predicted"/>
<organism evidence="2 3">
    <name type="scientific">Heyndrickxia coagulans</name>
    <name type="common">Weizmannia coagulans</name>
    <dbReference type="NCBI Taxonomy" id="1398"/>
    <lineage>
        <taxon>Bacteria</taxon>
        <taxon>Bacillati</taxon>
        <taxon>Bacillota</taxon>
        <taxon>Bacilli</taxon>
        <taxon>Bacillales</taxon>
        <taxon>Bacillaceae</taxon>
        <taxon>Heyndrickxia</taxon>
    </lineage>
</organism>
<gene>
    <name evidence="2" type="ORF">B4098_3389</name>
</gene>
<dbReference type="Pfam" id="PF05119">
    <property type="entry name" value="Terminase_4"/>
    <property type="match status" value="1"/>
</dbReference>
<feature type="region of interest" description="Disordered" evidence="1">
    <location>
        <begin position="1"/>
        <end position="31"/>
    </location>
</feature>
<accession>A0A150K5F8</accession>
<evidence type="ECO:0000256" key="1">
    <source>
        <dbReference type="SAM" id="MobiDB-lite"/>
    </source>
</evidence>
<dbReference type="NCBIfam" id="TIGR01558">
    <property type="entry name" value="sm_term_P27"/>
    <property type="match status" value="1"/>
</dbReference>
<dbReference type="EMBL" id="LQYG01000024">
    <property type="protein sequence ID" value="KYC64696.1"/>
    <property type="molecule type" value="Genomic_DNA"/>
</dbReference>
<evidence type="ECO:0000313" key="2">
    <source>
        <dbReference type="EMBL" id="KYC64696.1"/>
    </source>
</evidence>
<feature type="compositionally biased region" description="Basic and acidic residues" evidence="1">
    <location>
        <begin position="21"/>
        <end position="31"/>
    </location>
</feature>
<dbReference type="Proteomes" id="UP000075288">
    <property type="component" value="Unassembled WGS sequence"/>
</dbReference>
<name>A0A150K5F8_HEYCO</name>
<evidence type="ECO:0000313" key="3">
    <source>
        <dbReference type="Proteomes" id="UP000075288"/>
    </source>
</evidence>
<dbReference type="PATRIC" id="fig|1398.26.peg.1818"/>
<sequence length="151" mass="17182">MPTPAKNARLQLLQGNPAKKNTNELKRRAEKEEKMKMSAAHVNPPSWLDETAKKEFKRLAKLLLSVELINEADIGHLAMYCDAYSQYLTFKKQIKENGLWVGDRPNPFILRMKDAAMQMRSFGSDLGLSPASRARLAINLSKDEEDDDDDF</sequence>
<protein>
    <recommendedName>
        <fullName evidence="4">Phage terminase small subunit P27 family</fullName>
    </recommendedName>
</protein>
<comment type="caution">
    <text evidence="2">The sequence shown here is derived from an EMBL/GenBank/DDBJ whole genome shotgun (WGS) entry which is preliminary data.</text>
</comment>
<dbReference type="RefSeq" id="WP_061566342.1">
    <property type="nucleotide sequence ID" value="NZ_LQYG01000024.1"/>
</dbReference>
<reference evidence="2 3" key="1">
    <citation type="submission" date="2016-01" db="EMBL/GenBank/DDBJ databases">
        <title>Genome Sequences of Twelve Sporeforming Bacillus Species Isolated from Foods.</title>
        <authorList>
            <person name="Berendsen E.M."/>
            <person name="Wells-Bennik M.H."/>
            <person name="Krawcyk A.O."/>
            <person name="De Jong A."/>
            <person name="Holsappel S."/>
            <person name="Eijlander R.T."/>
            <person name="Kuipers O.P."/>
        </authorList>
    </citation>
    <scope>NUCLEOTIDE SEQUENCE [LARGE SCALE GENOMIC DNA]</scope>
    <source>
        <strain evidence="2 3">B4098</strain>
    </source>
</reference>
<dbReference type="AlphaFoldDB" id="A0A150K5F8"/>
<evidence type="ECO:0008006" key="4">
    <source>
        <dbReference type="Google" id="ProtNLM"/>
    </source>
</evidence>